<dbReference type="CDD" id="cd04647">
    <property type="entry name" value="LbH_MAT_like"/>
    <property type="match status" value="1"/>
</dbReference>
<dbReference type="GO" id="GO:0008374">
    <property type="term" value="F:O-acyltransferase activity"/>
    <property type="evidence" value="ECO:0007669"/>
    <property type="project" value="TreeGrafter"/>
</dbReference>
<evidence type="ECO:0000256" key="1">
    <source>
        <dbReference type="ARBA" id="ARBA00007274"/>
    </source>
</evidence>
<evidence type="ECO:0000256" key="3">
    <source>
        <dbReference type="SAM" id="Phobius"/>
    </source>
</evidence>
<dbReference type="GO" id="GO:0005829">
    <property type="term" value="C:cytosol"/>
    <property type="evidence" value="ECO:0007669"/>
    <property type="project" value="TreeGrafter"/>
</dbReference>
<dbReference type="PANTHER" id="PTHR23416:SF23">
    <property type="entry name" value="ACETYLTRANSFERASE C18B11.09C-RELATED"/>
    <property type="match status" value="1"/>
</dbReference>
<evidence type="ECO:0000313" key="4">
    <source>
        <dbReference type="EMBL" id="QUI21959.1"/>
    </source>
</evidence>
<organism evidence="4 5">
    <name type="scientific">Vallitalea pronyensis</name>
    <dbReference type="NCBI Taxonomy" id="1348613"/>
    <lineage>
        <taxon>Bacteria</taxon>
        <taxon>Bacillati</taxon>
        <taxon>Bacillota</taxon>
        <taxon>Clostridia</taxon>
        <taxon>Lachnospirales</taxon>
        <taxon>Vallitaleaceae</taxon>
        <taxon>Vallitalea</taxon>
    </lineage>
</organism>
<dbReference type="PANTHER" id="PTHR23416">
    <property type="entry name" value="SIALIC ACID SYNTHASE-RELATED"/>
    <property type="match status" value="1"/>
</dbReference>
<gene>
    <name evidence="4" type="ORF">HZI73_06430</name>
</gene>
<keyword evidence="3" id="KW-1133">Transmembrane helix</keyword>
<keyword evidence="5" id="KW-1185">Reference proteome</keyword>
<keyword evidence="4" id="KW-0012">Acyltransferase</keyword>
<dbReference type="Proteomes" id="UP000683246">
    <property type="component" value="Chromosome"/>
</dbReference>
<dbReference type="KEGG" id="vpy:HZI73_06430"/>
<evidence type="ECO:0000313" key="5">
    <source>
        <dbReference type="Proteomes" id="UP000683246"/>
    </source>
</evidence>
<dbReference type="EMBL" id="CP058649">
    <property type="protein sequence ID" value="QUI21959.1"/>
    <property type="molecule type" value="Genomic_DNA"/>
</dbReference>
<evidence type="ECO:0000256" key="2">
    <source>
        <dbReference type="ARBA" id="ARBA00022679"/>
    </source>
</evidence>
<keyword evidence="3" id="KW-0812">Transmembrane</keyword>
<proteinExistence type="inferred from homology"/>
<dbReference type="InterPro" id="IPR051159">
    <property type="entry name" value="Hexapeptide_acetyltransf"/>
</dbReference>
<dbReference type="InterPro" id="IPR011004">
    <property type="entry name" value="Trimer_LpxA-like_sf"/>
</dbReference>
<keyword evidence="2" id="KW-0808">Transferase</keyword>
<dbReference type="RefSeq" id="WP_212697430.1">
    <property type="nucleotide sequence ID" value="NZ_CP058649.1"/>
</dbReference>
<keyword evidence="3" id="KW-0472">Membrane</keyword>
<feature type="transmembrane region" description="Helical" evidence="3">
    <location>
        <begin position="6"/>
        <end position="25"/>
    </location>
</feature>
<sequence length="174" mass="18783">MFRKAFNFLCYILLMQAILGITAILPNLKISNRIRGFLVKPFFKKCGKNLQIAKGIVINYPRNIEIGDDVYLAHDVWINGTGGLTIGNGVIVSPKVVIATTKHVYDNGAISNSQSENGPIHIGEGTWVTSHCTISMNCTIGKGCIIGACSSVTKDIPDYTFAGGVPAKIIKTLQ</sequence>
<reference evidence="4" key="1">
    <citation type="submission" date="2020-07" db="EMBL/GenBank/DDBJ databases">
        <title>Vallitalea pronyensis genome.</title>
        <authorList>
            <person name="Postec A."/>
        </authorList>
    </citation>
    <scope>NUCLEOTIDE SEQUENCE</scope>
    <source>
        <strain evidence="4">FatNI3</strain>
    </source>
</reference>
<dbReference type="SUPFAM" id="SSF51161">
    <property type="entry name" value="Trimeric LpxA-like enzymes"/>
    <property type="match status" value="1"/>
</dbReference>
<protein>
    <submittedName>
        <fullName evidence="4">Acyltransferase</fullName>
    </submittedName>
</protein>
<accession>A0A8J8SG31</accession>
<dbReference type="Gene3D" id="2.160.10.10">
    <property type="entry name" value="Hexapeptide repeat proteins"/>
    <property type="match status" value="1"/>
</dbReference>
<name>A0A8J8SG31_9FIRM</name>
<comment type="similarity">
    <text evidence="1">Belongs to the transferase hexapeptide repeat family.</text>
</comment>
<dbReference type="AlphaFoldDB" id="A0A8J8SG31"/>